<evidence type="ECO:0000313" key="2">
    <source>
        <dbReference type="Proteomes" id="UP001209682"/>
    </source>
</evidence>
<comment type="caution">
    <text evidence="1">The sequence shown here is derived from an EMBL/GenBank/DDBJ whole genome shotgun (WGS) entry which is preliminary data.</text>
</comment>
<organism evidence="1 2">
    <name type="scientific">Acinetobacter entericus</name>
    <dbReference type="NCBI Taxonomy" id="2989714"/>
    <lineage>
        <taxon>Bacteria</taxon>
        <taxon>Pseudomonadati</taxon>
        <taxon>Pseudomonadota</taxon>
        <taxon>Gammaproteobacteria</taxon>
        <taxon>Moraxellales</taxon>
        <taxon>Moraxellaceae</taxon>
        <taxon>Acinetobacter</taxon>
    </lineage>
</organism>
<gene>
    <name evidence="1" type="ORF">OKC24_01975</name>
</gene>
<evidence type="ECO:0000313" key="1">
    <source>
        <dbReference type="EMBL" id="MCW8037954.1"/>
    </source>
</evidence>
<sequence length="388" mass="42468">MSSTYRDDLMDSARLTELLLSVVGTQISESVRLADSLSYSLRVDFFDQAELTDEIYNGSTGYRVYDSAQMNDAVADQLYAVNNFADLVKLADSVRSVLSSYVEDSAALHGEISSAALTAFIADAAVMKDELSGQRISVNLMHDTLRMRDMTARIASDAWTDEMLLEDSFLQRSVSVQSVIDAVQMTDSLLLGSTGRGDLSSSAVMTDSAKGQLTAIQHVHEMFFAEDSILNANEDNFAWTANSDTWAMSRYDGFAYDGISVLNGKLYGWNKHGVFAAGKAAEAINAVLTTGRLDFGEQLVHPLAAFVEYSMDGADKSFNISVTTTQSGAQQTYKYLLPDERSEFMTNGRIAFGRGLRGRQFAFGCSIYAKAAELHSLSIEFTSTARRT</sequence>
<proteinExistence type="predicted"/>
<protein>
    <submittedName>
        <fullName evidence="1">Uncharacterized protein</fullName>
    </submittedName>
</protein>
<keyword evidence="2" id="KW-1185">Reference proteome</keyword>
<name>A0ABT3NEH3_9GAMM</name>
<dbReference type="EMBL" id="JAPEQW010000002">
    <property type="protein sequence ID" value="MCW8037954.1"/>
    <property type="molecule type" value="Genomic_DNA"/>
</dbReference>
<reference evidence="1 2" key="1">
    <citation type="submission" date="2022-11" db="EMBL/GenBank/DDBJ databases">
        <title>Acinetobacter entericus sp. nov., isolated from the gut of the plastic-eating larvae of the Coleoptera insect Zophobas atratus.</title>
        <authorList>
            <person name="Dong X."/>
            <person name="Yang Y."/>
        </authorList>
    </citation>
    <scope>NUCLEOTIDE SEQUENCE [LARGE SCALE GENOMIC DNA]</scope>
    <source>
        <strain evidence="1 2">BIT-DXN8</strain>
    </source>
</reference>
<dbReference type="RefSeq" id="WP_265464676.1">
    <property type="nucleotide sequence ID" value="NZ_JAPEQW010000002.1"/>
</dbReference>
<dbReference type="Proteomes" id="UP001209682">
    <property type="component" value="Unassembled WGS sequence"/>
</dbReference>
<accession>A0ABT3NEH3</accession>